<gene>
    <name evidence="2" type="ORF">BKP35_16295</name>
</gene>
<dbReference type="RefSeq" id="WP_071314440.1">
    <property type="nucleotide sequence ID" value="NZ_MLQQ01000044.1"/>
</dbReference>
<reference evidence="2 3" key="1">
    <citation type="submission" date="2016-10" db="EMBL/GenBank/DDBJ databases">
        <title>Draft genome sequences of four alkaliphilic bacteria belonging to the Anaerobacillus genus.</title>
        <authorList>
            <person name="Bassil N.M."/>
            <person name="Lloyd J.R."/>
        </authorList>
    </citation>
    <scope>NUCLEOTIDE SEQUENCE [LARGE SCALE GENOMIC DNA]</scope>
    <source>
        <strain evidence="2 3">DSM 15340</strain>
    </source>
</reference>
<evidence type="ECO:0000313" key="2">
    <source>
        <dbReference type="EMBL" id="OIJ09415.1"/>
    </source>
</evidence>
<dbReference type="SUPFAM" id="SSF50249">
    <property type="entry name" value="Nucleic acid-binding proteins"/>
    <property type="match status" value="1"/>
</dbReference>
<protein>
    <recommendedName>
        <fullName evidence="1">S1 motif domain-containing protein</fullName>
    </recommendedName>
</protein>
<organism evidence="2 3">
    <name type="scientific">Anaerobacillus arseniciselenatis</name>
    <dbReference type="NCBI Taxonomy" id="85682"/>
    <lineage>
        <taxon>Bacteria</taxon>
        <taxon>Bacillati</taxon>
        <taxon>Bacillota</taxon>
        <taxon>Bacilli</taxon>
        <taxon>Bacillales</taxon>
        <taxon>Bacillaceae</taxon>
        <taxon>Anaerobacillus</taxon>
    </lineage>
</organism>
<dbReference type="InterPro" id="IPR003029">
    <property type="entry name" value="S1_domain"/>
</dbReference>
<keyword evidence="3" id="KW-1185">Reference proteome</keyword>
<comment type="caution">
    <text evidence="2">The sequence shown here is derived from an EMBL/GenBank/DDBJ whole genome shotgun (WGS) entry which is preliminary data.</text>
</comment>
<dbReference type="InterPro" id="IPR059206">
    <property type="entry name" value="Sll1717-like"/>
</dbReference>
<evidence type="ECO:0000313" key="3">
    <source>
        <dbReference type="Proteomes" id="UP000180098"/>
    </source>
</evidence>
<dbReference type="InterPro" id="IPR012340">
    <property type="entry name" value="NA-bd_OB-fold"/>
</dbReference>
<dbReference type="PROSITE" id="PS50126">
    <property type="entry name" value="S1"/>
    <property type="match status" value="1"/>
</dbReference>
<name>A0A1S2LD13_9BACI</name>
<dbReference type="Gene3D" id="2.40.50.140">
    <property type="entry name" value="Nucleic acid-binding proteins"/>
    <property type="match status" value="1"/>
</dbReference>
<feature type="domain" description="S1 motif" evidence="1">
    <location>
        <begin position="535"/>
        <end position="607"/>
    </location>
</feature>
<dbReference type="Proteomes" id="UP000180098">
    <property type="component" value="Unassembled WGS sequence"/>
</dbReference>
<dbReference type="GO" id="GO:0003676">
    <property type="term" value="F:nucleic acid binding"/>
    <property type="evidence" value="ECO:0007669"/>
    <property type="project" value="InterPro"/>
</dbReference>
<dbReference type="NCBIfam" id="NF047389">
    <property type="entry name" value="ATPase_Sll1717"/>
    <property type="match status" value="1"/>
</dbReference>
<proteinExistence type="predicted"/>
<sequence length="609" mass="70571">MKKITVKDIYSGKPDAKDEINFEGLSGFIKTFIVPQNSDLESLLTGNHCFISGYKGTGKTALLFYLDNLIREKDSSACSSFVFFKEEFAELKKEEFDKFSKRGLSSITIDKDTLLKNSEFEYIWRWLFFKRIVADNDGFNGGLFLDNEQWSNFTNIVSKIKGPINIKKSVIPNRIKLAIPYTDPTGVSIAPEMDVDLSKDSKENNYSSFVKLVDDAENAFSKVTKTDIPYHIFVDELEAYFGDQEVFKRDLYLIRDLIFTIKRFNSIFSSSTMKNIKIICSIRSEIVNAISRFIVSKELNKVTSGFEVPLKWNYNNTNSFSHPIMQILLRRIAISECEDDEGYRSDKEIIAHWFPETIHDIEPSNYVLNNSWNKPRDIVRFIISAQNSINSDSTSFSQAVFSSLHKQYSLDSLNEIREEMRALYTSEQIEDIINVFTGFKSIFSVEQLRNRISKFFADSVMATNFNAVLNDLYRLGFIGNYFPASKMYRWQHKGDDRLIISDEWRIMIHQALQSALSVGKKHDYSMKRFEKPQIGDVVSFEVKATSKSFVNGLIDYYGKVYPAYIHISKIADTYIHDINDYVTEGEELRTVITEYDERWSKWSLRKIQE</sequence>
<evidence type="ECO:0000259" key="1">
    <source>
        <dbReference type="PROSITE" id="PS50126"/>
    </source>
</evidence>
<accession>A0A1S2LD13</accession>
<dbReference type="AlphaFoldDB" id="A0A1S2LD13"/>
<dbReference type="OrthoDB" id="9179688at2"/>
<dbReference type="EMBL" id="MLQQ01000044">
    <property type="protein sequence ID" value="OIJ09415.1"/>
    <property type="molecule type" value="Genomic_DNA"/>
</dbReference>